<proteinExistence type="predicted"/>
<evidence type="ECO:0000259" key="1">
    <source>
        <dbReference type="PROSITE" id="PS51186"/>
    </source>
</evidence>
<keyword evidence="2" id="KW-0808">Transferase</keyword>
<dbReference type="GO" id="GO:0016746">
    <property type="term" value="F:acyltransferase activity"/>
    <property type="evidence" value="ECO:0007669"/>
    <property type="project" value="UniProtKB-KW"/>
</dbReference>
<name>A0ABU2SBA3_9ACTN</name>
<feature type="domain" description="N-acetyltransferase" evidence="1">
    <location>
        <begin position="144"/>
        <end position="281"/>
    </location>
</feature>
<comment type="caution">
    <text evidence="2">The sequence shown here is derived from an EMBL/GenBank/DDBJ whole genome shotgun (WGS) entry which is preliminary data.</text>
</comment>
<dbReference type="Pfam" id="PF00583">
    <property type="entry name" value="Acetyltransf_1"/>
    <property type="match status" value="1"/>
</dbReference>
<dbReference type="RefSeq" id="WP_311620254.1">
    <property type="nucleotide sequence ID" value="NZ_JAVREV010000017.1"/>
</dbReference>
<dbReference type="SUPFAM" id="SSF55729">
    <property type="entry name" value="Acyl-CoA N-acyltransferases (Nat)"/>
    <property type="match status" value="1"/>
</dbReference>
<dbReference type="Gene3D" id="3.40.630.30">
    <property type="match status" value="1"/>
</dbReference>
<gene>
    <name evidence="2" type="ORF">RM779_26355</name>
</gene>
<dbReference type="EC" id="2.3.1.-" evidence="2"/>
<keyword evidence="2" id="KW-0012">Acyltransferase</keyword>
<evidence type="ECO:0000313" key="3">
    <source>
        <dbReference type="Proteomes" id="UP001183615"/>
    </source>
</evidence>
<keyword evidence="3" id="KW-1185">Reference proteome</keyword>
<dbReference type="Proteomes" id="UP001183615">
    <property type="component" value="Unassembled WGS sequence"/>
</dbReference>
<sequence>MSWRTTHDAGAFVAAAGDFLASRPVEHTVLLTLTDALRRPAGRAAGAPPPWLGWWQEADGRVLAALVHTPPGGVQVSGLPASAVAPLAGLLAGAVGEHAPTAVDLPAESAAAFTRAWGQGTAVAYGSRLYRLGTPAAPEPAPHGRARSATAADRALLTAWATAFCAEVGMPTATAAGVVEDRLRHDGIVLWEHEDGAPVAMATLTRRIEGTVRVAFVYTPPEHRRCGYAAAVTAAAGSRALAAGAAEIVLFTDVANATTNALYQRLGYRPVSDRVALRLPS</sequence>
<organism evidence="2 3">
    <name type="scientific">Streptomyces johnsoniae</name>
    <dbReference type="NCBI Taxonomy" id="3075532"/>
    <lineage>
        <taxon>Bacteria</taxon>
        <taxon>Bacillati</taxon>
        <taxon>Actinomycetota</taxon>
        <taxon>Actinomycetes</taxon>
        <taxon>Kitasatosporales</taxon>
        <taxon>Streptomycetaceae</taxon>
        <taxon>Streptomyces</taxon>
    </lineage>
</organism>
<reference evidence="3" key="1">
    <citation type="submission" date="2023-07" db="EMBL/GenBank/DDBJ databases">
        <title>30 novel species of actinomycetes from the DSMZ collection.</title>
        <authorList>
            <person name="Nouioui I."/>
        </authorList>
    </citation>
    <scope>NUCLEOTIDE SEQUENCE [LARGE SCALE GENOMIC DNA]</scope>
    <source>
        <strain evidence="3">DSM 41886</strain>
    </source>
</reference>
<dbReference type="InterPro" id="IPR016181">
    <property type="entry name" value="Acyl_CoA_acyltransferase"/>
</dbReference>
<dbReference type="EMBL" id="JAVREV010000017">
    <property type="protein sequence ID" value="MDT0446088.1"/>
    <property type="molecule type" value="Genomic_DNA"/>
</dbReference>
<dbReference type="PROSITE" id="PS51186">
    <property type="entry name" value="GNAT"/>
    <property type="match status" value="1"/>
</dbReference>
<evidence type="ECO:0000313" key="2">
    <source>
        <dbReference type="EMBL" id="MDT0446088.1"/>
    </source>
</evidence>
<dbReference type="InterPro" id="IPR000182">
    <property type="entry name" value="GNAT_dom"/>
</dbReference>
<accession>A0ABU2SBA3</accession>
<protein>
    <submittedName>
        <fullName evidence="2">GNAT family N-acetyltransferase</fullName>
        <ecNumber evidence="2">2.3.1.-</ecNumber>
    </submittedName>
</protein>